<comment type="caution">
    <text evidence="4">The sequence shown here is derived from an EMBL/GenBank/DDBJ whole genome shotgun (WGS) entry which is preliminary data.</text>
</comment>
<proteinExistence type="predicted"/>
<dbReference type="VEuPathDB" id="FungiDB:FOZG_04787"/>
<reference evidence="4 5" key="1">
    <citation type="journal article" date="2018" name="Sci. Rep.">
        <title>Characterisation of pathogen-specific regions and novel effector candidates in Fusarium oxysporum f. sp. cepae.</title>
        <authorList>
            <person name="Armitage A.D."/>
            <person name="Taylor A."/>
            <person name="Sobczyk M.K."/>
            <person name="Baxter L."/>
            <person name="Greenfield B.P."/>
            <person name="Bates H.J."/>
            <person name="Wilson F."/>
            <person name="Jackson A.C."/>
            <person name="Ott S."/>
            <person name="Harrison R.J."/>
            <person name="Clarkson J.P."/>
        </authorList>
    </citation>
    <scope>NUCLEOTIDE SEQUENCE [LARGE SCALE GENOMIC DNA]</scope>
    <source>
        <strain evidence="4 5">Fo_A28</strain>
    </source>
</reference>
<dbReference type="InterPro" id="IPR036388">
    <property type="entry name" value="WH-like_DNA-bd_sf"/>
</dbReference>
<dbReference type="VEuPathDB" id="FungiDB:FOC1_g10009417"/>
<name>A0A420RLK4_FUSOX</name>
<dbReference type="PANTHER" id="PTHR45777:SF1">
    <property type="entry name" value="METHIONINE AMINOPEPTIDASE 2-2"/>
    <property type="match status" value="1"/>
</dbReference>
<protein>
    <submittedName>
        <fullName evidence="4">Uncharacterized protein</fullName>
    </submittedName>
</protein>
<dbReference type="InterPro" id="IPR036005">
    <property type="entry name" value="Creatinase/aminopeptidase-like"/>
</dbReference>
<evidence type="ECO:0000313" key="5">
    <source>
        <dbReference type="Proteomes" id="UP000285860"/>
    </source>
</evidence>
<evidence type="ECO:0000256" key="2">
    <source>
        <dbReference type="ARBA" id="ARBA00022670"/>
    </source>
</evidence>
<dbReference type="EMBL" id="MRCY01000014">
    <property type="protein sequence ID" value="RKL17902.1"/>
    <property type="molecule type" value="Genomic_DNA"/>
</dbReference>
<dbReference type="Gene3D" id="3.90.230.10">
    <property type="entry name" value="Creatinase/methionine aminopeptidase superfamily"/>
    <property type="match status" value="1"/>
</dbReference>
<dbReference type="GO" id="GO:0004177">
    <property type="term" value="F:aminopeptidase activity"/>
    <property type="evidence" value="ECO:0007669"/>
    <property type="project" value="UniProtKB-KW"/>
</dbReference>
<dbReference type="AlphaFoldDB" id="A0A420RLK4"/>
<evidence type="ECO:0000256" key="1">
    <source>
        <dbReference type="ARBA" id="ARBA00022438"/>
    </source>
</evidence>
<dbReference type="VEuPathDB" id="FungiDB:FOXG_02399"/>
<dbReference type="Proteomes" id="UP000285860">
    <property type="component" value="Unassembled WGS sequence"/>
</dbReference>
<organism evidence="4 5">
    <name type="scientific">Fusarium oxysporum</name>
    <name type="common">Fusarium vascular wilt</name>
    <dbReference type="NCBI Taxonomy" id="5507"/>
    <lineage>
        <taxon>Eukaryota</taxon>
        <taxon>Fungi</taxon>
        <taxon>Dikarya</taxon>
        <taxon>Ascomycota</taxon>
        <taxon>Pezizomycotina</taxon>
        <taxon>Sordariomycetes</taxon>
        <taxon>Hypocreomycetidae</taxon>
        <taxon>Hypocreales</taxon>
        <taxon>Nectriaceae</taxon>
        <taxon>Fusarium</taxon>
        <taxon>Fusarium oxysporum species complex</taxon>
    </lineage>
</organism>
<keyword evidence="2" id="KW-0645">Protease</keyword>
<dbReference type="VEuPathDB" id="FungiDB:FOMG_04611"/>
<dbReference type="PANTHER" id="PTHR45777">
    <property type="entry name" value="METHIONINE AMINOPEPTIDASE 2"/>
    <property type="match status" value="1"/>
</dbReference>
<keyword evidence="1" id="KW-0031">Aminopeptidase</keyword>
<dbReference type="GO" id="GO:0006508">
    <property type="term" value="P:proteolysis"/>
    <property type="evidence" value="ECO:0007669"/>
    <property type="project" value="UniProtKB-KW"/>
</dbReference>
<evidence type="ECO:0000313" key="4">
    <source>
        <dbReference type="EMBL" id="RKL17902.1"/>
    </source>
</evidence>
<dbReference type="SUPFAM" id="SSF55920">
    <property type="entry name" value="Creatinase/aminopeptidase"/>
    <property type="match status" value="1"/>
</dbReference>
<dbReference type="SUPFAM" id="SSF46785">
    <property type="entry name" value="Winged helix' DNA-binding domain"/>
    <property type="match status" value="1"/>
</dbReference>
<dbReference type="GO" id="GO:0008235">
    <property type="term" value="F:metalloexopeptidase activity"/>
    <property type="evidence" value="ECO:0007669"/>
    <property type="project" value="TreeGrafter"/>
</dbReference>
<sequence length="137" mass="15564">MESYEVEINGKTYPVKPVRNISAHNIKHYQIHGGKSIPFIKNSDQTKMEEGEVFAIETFGTTGTGRLYDDVSVHVQLYKVIREQFGTIVFCRRYLERLGQERYLAGLNSLVSNGILEAYEPLADIKGSYSAQFEHVS</sequence>
<dbReference type="VEuPathDB" id="FungiDB:HZS61_010286"/>
<dbReference type="InterPro" id="IPR036390">
    <property type="entry name" value="WH_DNA-bd_sf"/>
</dbReference>
<gene>
    <name evidence="4" type="ORF">BFJ68_g4165</name>
</gene>
<accession>A0A420RLK4</accession>
<evidence type="ECO:0000256" key="3">
    <source>
        <dbReference type="ARBA" id="ARBA00022801"/>
    </source>
</evidence>
<dbReference type="VEuPathDB" id="FungiDB:FOIG_05374"/>
<keyword evidence="3" id="KW-0378">Hydrolase</keyword>
<dbReference type="Gene3D" id="1.10.10.10">
    <property type="entry name" value="Winged helix-like DNA-binding domain superfamily/Winged helix DNA-binding domain"/>
    <property type="match status" value="1"/>
</dbReference>
<dbReference type="VEuPathDB" id="FungiDB:FOC4_g10010765"/>
<dbReference type="GO" id="GO:0005737">
    <property type="term" value="C:cytoplasm"/>
    <property type="evidence" value="ECO:0007669"/>
    <property type="project" value="TreeGrafter"/>
</dbReference>
<dbReference type="InterPro" id="IPR050247">
    <property type="entry name" value="Met_Aminopeptidase_Type2"/>
</dbReference>